<dbReference type="InterPro" id="IPR011234">
    <property type="entry name" value="Fumarylacetoacetase-like_C"/>
</dbReference>
<dbReference type="GO" id="GO:0019752">
    <property type="term" value="P:carboxylic acid metabolic process"/>
    <property type="evidence" value="ECO:0007669"/>
    <property type="project" value="UniProtKB-ARBA"/>
</dbReference>
<dbReference type="InterPro" id="IPR036663">
    <property type="entry name" value="Fumarylacetoacetase_C_sf"/>
</dbReference>
<dbReference type="GO" id="GO:0046872">
    <property type="term" value="F:metal ion binding"/>
    <property type="evidence" value="ECO:0007669"/>
    <property type="project" value="UniProtKB-KW"/>
</dbReference>
<dbReference type="RefSeq" id="WP_087047305.1">
    <property type="nucleotide sequence ID" value="NZ_FCOB02000018.1"/>
</dbReference>
<dbReference type="AlphaFoldDB" id="A0A158C288"/>
<dbReference type="FunFam" id="3.90.850.10:FF:000002">
    <property type="entry name" value="2-hydroxyhepta-2,4-diene-1,7-dioate isomerase"/>
    <property type="match status" value="1"/>
</dbReference>
<dbReference type="InterPro" id="IPR051121">
    <property type="entry name" value="FAH"/>
</dbReference>
<evidence type="ECO:0000313" key="7">
    <source>
        <dbReference type="Proteomes" id="UP000054978"/>
    </source>
</evidence>
<protein>
    <submittedName>
        <fullName evidence="6">5-oxopent-3-ene-1,2,5-tricarboxylate decarboxylase</fullName>
    </submittedName>
</protein>
<evidence type="ECO:0000256" key="3">
    <source>
        <dbReference type="ARBA" id="ARBA00022723"/>
    </source>
</evidence>
<dbReference type="Proteomes" id="UP000054978">
    <property type="component" value="Unassembled WGS sequence"/>
</dbReference>
<comment type="caution">
    <text evidence="6">The sequence shown here is derived from an EMBL/GenBank/DDBJ whole genome shotgun (WGS) entry which is preliminary data.</text>
</comment>
<keyword evidence="4" id="KW-0378">Hydrolase</keyword>
<evidence type="ECO:0000256" key="2">
    <source>
        <dbReference type="ARBA" id="ARBA00010211"/>
    </source>
</evidence>
<dbReference type="PANTHER" id="PTHR42796:SF4">
    <property type="entry name" value="FUMARYLACETOACETATE HYDROLASE DOMAIN-CONTAINING PROTEIN 2A"/>
    <property type="match status" value="1"/>
</dbReference>
<name>A0A158C288_9BURK</name>
<keyword evidence="7" id="KW-1185">Reference proteome</keyword>
<dbReference type="STRING" id="1777144.AWB83_03921"/>
<organism evidence="6 7">
    <name type="scientific">Caballeronia ptereochthonis</name>
    <dbReference type="NCBI Taxonomy" id="1777144"/>
    <lineage>
        <taxon>Bacteria</taxon>
        <taxon>Pseudomonadati</taxon>
        <taxon>Pseudomonadota</taxon>
        <taxon>Betaproteobacteria</taxon>
        <taxon>Burkholderiales</taxon>
        <taxon>Burkholderiaceae</taxon>
        <taxon>Caballeronia</taxon>
    </lineage>
</organism>
<proteinExistence type="inferred from homology"/>
<dbReference type="Gene3D" id="3.90.850.10">
    <property type="entry name" value="Fumarylacetoacetase-like, C-terminal domain"/>
    <property type="match status" value="1"/>
</dbReference>
<feature type="domain" description="Fumarylacetoacetase-like C-terminal" evidence="5">
    <location>
        <begin position="72"/>
        <end position="277"/>
    </location>
</feature>
<gene>
    <name evidence="6" type="ORF">AWB83_03921</name>
</gene>
<evidence type="ECO:0000256" key="4">
    <source>
        <dbReference type="ARBA" id="ARBA00022801"/>
    </source>
</evidence>
<evidence type="ECO:0000256" key="1">
    <source>
        <dbReference type="ARBA" id="ARBA00001946"/>
    </source>
</evidence>
<comment type="similarity">
    <text evidence="2">Belongs to the FAH family.</text>
</comment>
<accession>A0A158C288</accession>
<dbReference type="GO" id="GO:0016787">
    <property type="term" value="F:hydrolase activity"/>
    <property type="evidence" value="ECO:0007669"/>
    <property type="project" value="UniProtKB-KW"/>
</dbReference>
<keyword evidence="3" id="KW-0479">Metal-binding</keyword>
<dbReference type="OrthoDB" id="9805307at2"/>
<comment type="cofactor">
    <cofactor evidence="1">
        <name>Mg(2+)</name>
        <dbReference type="ChEBI" id="CHEBI:18420"/>
    </cofactor>
</comment>
<dbReference type="Pfam" id="PF01557">
    <property type="entry name" value="FAA_hydrolase"/>
    <property type="match status" value="1"/>
</dbReference>
<sequence length="285" mass="30809">MRYIHFSPDNRRRLLGVVQGNTIRSLGETTLDDLLARGVDLASWGASHHVDGEEFPLGSVTYLPPLARPGKLLCIGLNYADHTKESPYEQPDYPTIFPRFNSSLIGHEAPMIRPRISDSLDFEGELAVILGSGGRHIPKRRALSCVAGYSIFNDGSVREYQFKSPQWTVGKNFDGTGAFGPVFVTADEVPAGGAGLKLETRLNGEVVQSANTSDMLHDVASLISIISEAITLEAGDVIVSGTPAGIGWAREPRLIMRPGDACEVEIEGLGVLRNVVVDEDAAIER</sequence>
<dbReference type="EMBL" id="FCOB02000018">
    <property type="protein sequence ID" value="SAK76432.1"/>
    <property type="molecule type" value="Genomic_DNA"/>
</dbReference>
<evidence type="ECO:0000259" key="5">
    <source>
        <dbReference type="Pfam" id="PF01557"/>
    </source>
</evidence>
<dbReference type="GO" id="GO:0016853">
    <property type="term" value="F:isomerase activity"/>
    <property type="evidence" value="ECO:0007669"/>
    <property type="project" value="UniProtKB-ARBA"/>
</dbReference>
<dbReference type="SUPFAM" id="SSF56529">
    <property type="entry name" value="FAH"/>
    <property type="match status" value="1"/>
</dbReference>
<reference evidence="6" key="1">
    <citation type="submission" date="2016-01" db="EMBL/GenBank/DDBJ databases">
        <authorList>
            <person name="Peeters C."/>
        </authorList>
    </citation>
    <scope>NUCLEOTIDE SEQUENCE [LARGE SCALE GENOMIC DNA]</scope>
    <source>
        <strain evidence="6">LMG 29326</strain>
    </source>
</reference>
<evidence type="ECO:0000313" key="6">
    <source>
        <dbReference type="EMBL" id="SAK76432.1"/>
    </source>
</evidence>
<dbReference type="PANTHER" id="PTHR42796">
    <property type="entry name" value="FUMARYLACETOACETATE HYDROLASE DOMAIN-CONTAINING PROTEIN 2A-RELATED"/>
    <property type="match status" value="1"/>
</dbReference>